<dbReference type="Gene3D" id="2.60.300.12">
    <property type="entry name" value="HesB-like domain"/>
    <property type="match status" value="1"/>
</dbReference>
<dbReference type="PANTHER" id="PTHR10072:SF41">
    <property type="entry name" value="IRON-SULFUR CLUSTER ASSEMBLY 1 HOMOLOG, MITOCHONDRIAL"/>
    <property type="match status" value="1"/>
</dbReference>
<dbReference type="GO" id="GO:0005737">
    <property type="term" value="C:cytoplasm"/>
    <property type="evidence" value="ECO:0007669"/>
    <property type="project" value="TreeGrafter"/>
</dbReference>
<dbReference type="Pfam" id="PF01521">
    <property type="entry name" value="Fe-S_biosyn"/>
    <property type="match status" value="1"/>
</dbReference>
<evidence type="ECO:0000313" key="4">
    <source>
        <dbReference type="Proteomes" id="UP000281028"/>
    </source>
</evidence>
<dbReference type="PANTHER" id="PTHR10072">
    <property type="entry name" value="IRON-SULFUR CLUSTER ASSEMBLY PROTEIN"/>
    <property type="match status" value="1"/>
</dbReference>
<gene>
    <name evidence="3" type="ORF">ECE50_029890</name>
</gene>
<dbReference type="SUPFAM" id="SSF89360">
    <property type="entry name" value="HesB-like domain"/>
    <property type="match status" value="1"/>
</dbReference>
<dbReference type="GO" id="GO:0016226">
    <property type="term" value="P:iron-sulfur cluster assembly"/>
    <property type="evidence" value="ECO:0007669"/>
    <property type="project" value="InterPro"/>
</dbReference>
<evidence type="ECO:0000256" key="1">
    <source>
        <dbReference type="ARBA" id="ARBA00006718"/>
    </source>
</evidence>
<dbReference type="InterPro" id="IPR000361">
    <property type="entry name" value="ATAP_core_dom"/>
</dbReference>
<evidence type="ECO:0000259" key="2">
    <source>
        <dbReference type="Pfam" id="PF01521"/>
    </source>
</evidence>
<comment type="similarity">
    <text evidence="1">Belongs to the HesB/IscA family.</text>
</comment>
<reference evidence="3" key="1">
    <citation type="submission" date="2020-05" db="EMBL/GenBank/DDBJ databases">
        <title>Chitinophaga laudate sp. nov., isolated from a tropical peat swamp.</title>
        <authorList>
            <person name="Goh C.B.S."/>
            <person name="Lee M.S."/>
            <person name="Parimannan S."/>
            <person name="Pasbakhsh P."/>
            <person name="Yule C.M."/>
            <person name="Rajandas H."/>
            <person name="Loke S."/>
            <person name="Croft L."/>
            <person name="Tan J.B.L."/>
        </authorList>
    </citation>
    <scope>NUCLEOTIDE SEQUENCE</scope>
    <source>
        <strain evidence="3">Mgbs1</strain>
    </source>
</reference>
<name>A0A433W9V0_9BACT</name>
<dbReference type="NCBIfam" id="TIGR00049">
    <property type="entry name" value="iron-sulfur cluster assembly accessory protein"/>
    <property type="match status" value="1"/>
</dbReference>
<dbReference type="Proteomes" id="UP000281028">
    <property type="component" value="Unassembled WGS sequence"/>
</dbReference>
<dbReference type="RefSeq" id="WP_127044233.1">
    <property type="nucleotide sequence ID" value="NZ_JAABOK010000010.1"/>
</dbReference>
<dbReference type="AlphaFoldDB" id="A0A433W9V0"/>
<feature type="domain" description="Core" evidence="2">
    <location>
        <begin position="9"/>
        <end position="95"/>
    </location>
</feature>
<dbReference type="GO" id="GO:0051537">
    <property type="term" value="F:2 iron, 2 sulfur cluster binding"/>
    <property type="evidence" value="ECO:0007669"/>
    <property type="project" value="TreeGrafter"/>
</dbReference>
<sequence length="96" mass="10457">MDTTLPAPITLTSRAVAVVKQLLQPESETPFLRVGVKGGGCSGMAFMLGFDARLEDDDLFEIDGIPVIIKKAHSMYLSGKKVDYQENEEAAGFTFM</sequence>
<keyword evidence="4" id="KW-1185">Reference proteome</keyword>
<dbReference type="InterPro" id="IPR016092">
    <property type="entry name" value="ATAP"/>
</dbReference>
<evidence type="ECO:0000313" key="3">
    <source>
        <dbReference type="EMBL" id="NSL91072.1"/>
    </source>
</evidence>
<proteinExistence type="inferred from homology"/>
<organism evidence="3 4">
    <name type="scientific">Chitinophaga solisilvae</name>
    <dbReference type="NCBI Taxonomy" id="1233460"/>
    <lineage>
        <taxon>Bacteria</taxon>
        <taxon>Pseudomonadati</taxon>
        <taxon>Bacteroidota</taxon>
        <taxon>Chitinophagia</taxon>
        <taxon>Chitinophagales</taxon>
        <taxon>Chitinophagaceae</taxon>
        <taxon>Chitinophaga</taxon>
    </lineage>
</organism>
<dbReference type="OrthoDB" id="9801228at2"/>
<dbReference type="EMBL" id="RIAR02000001">
    <property type="protein sequence ID" value="NSL91072.1"/>
    <property type="molecule type" value="Genomic_DNA"/>
</dbReference>
<dbReference type="InterPro" id="IPR035903">
    <property type="entry name" value="HesB-like_dom_sf"/>
</dbReference>
<dbReference type="InterPro" id="IPR050322">
    <property type="entry name" value="Fe-S_cluster_asmbl/transfer"/>
</dbReference>
<comment type="caution">
    <text evidence="3">The sequence shown here is derived from an EMBL/GenBank/DDBJ whole genome shotgun (WGS) entry which is preliminary data.</text>
</comment>
<protein>
    <submittedName>
        <fullName evidence="3">Iron-sulfur cluster assembly accessory protein</fullName>
    </submittedName>
</protein>
<accession>A0A433W9V0</accession>